<dbReference type="Proteomes" id="UP001314263">
    <property type="component" value="Unassembled WGS sequence"/>
</dbReference>
<reference evidence="2 3" key="1">
    <citation type="submission" date="2023-10" db="EMBL/GenBank/DDBJ databases">
        <authorList>
            <person name="Maclean D."/>
            <person name="Macfadyen A."/>
        </authorList>
    </citation>
    <scope>NUCLEOTIDE SEQUENCE [LARGE SCALE GENOMIC DNA]</scope>
</reference>
<evidence type="ECO:0000313" key="3">
    <source>
        <dbReference type="Proteomes" id="UP001314263"/>
    </source>
</evidence>
<keyword evidence="1" id="KW-1133">Transmembrane helix</keyword>
<gene>
    <name evidence="2" type="ORF">CVIRNUC_004472</name>
</gene>
<dbReference type="PROSITE" id="PS51257">
    <property type="entry name" value="PROKAR_LIPOPROTEIN"/>
    <property type="match status" value="1"/>
</dbReference>
<evidence type="ECO:0000313" key="2">
    <source>
        <dbReference type="EMBL" id="CAK0777281.1"/>
    </source>
</evidence>
<accession>A0AAV1I3H1</accession>
<keyword evidence="3" id="KW-1185">Reference proteome</keyword>
<organism evidence="2 3">
    <name type="scientific">Coccomyxa viridis</name>
    <dbReference type="NCBI Taxonomy" id="1274662"/>
    <lineage>
        <taxon>Eukaryota</taxon>
        <taxon>Viridiplantae</taxon>
        <taxon>Chlorophyta</taxon>
        <taxon>core chlorophytes</taxon>
        <taxon>Trebouxiophyceae</taxon>
        <taxon>Trebouxiophyceae incertae sedis</taxon>
        <taxon>Coccomyxaceae</taxon>
        <taxon>Coccomyxa</taxon>
    </lineage>
</organism>
<name>A0AAV1I3H1_9CHLO</name>
<evidence type="ECO:0000256" key="1">
    <source>
        <dbReference type="SAM" id="Phobius"/>
    </source>
</evidence>
<dbReference type="AlphaFoldDB" id="A0AAV1I3H1"/>
<feature type="transmembrane region" description="Helical" evidence="1">
    <location>
        <begin position="44"/>
        <end position="73"/>
    </location>
</feature>
<protein>
    <submittedName>
        <fullName evidence="2">Uncharacterized protein</fullName>
    </submittedName>
</protein>
<keyword evidence="1" id="KW-0472">Membrane</keyword>
<keyword evidence="1" id="KW-0812">Transmembrane</keyword>
<sequence length="90" mass="10176">MKELVAIMTSKVVAVTAAVLLACYGRYAAPKLSESAERVVSSDWFRFVIIFVIAFIPKRNFYLALAIAIGFLLTFTMLHERKLTERYVNA</sequence>
<comment type="caution">
    <text evidence="2">The sequence shown here is derived from an EMBL/GenBank/DDBJ whole genome shotgun (WGS) entry which is preliminary data.</text>
</comment>
<proteinExistence type="predicted"/>
<dbReference type="EMBL" id="CAUYUE010000005">
    <property type="protein sequence ID" value="CAK0777281.1"/>
    <property type="molecule type" value="Genomic_DNA"/>
</dbReference>